<name>A0A383A5E8_9ZZZZ</name>
<reference evidence="2" key="1">
    <citation type="submission" date="2018-05" db="EMBL/GenBank/DDBJ databases">
        <authorList>
            <person name="Lanie J.A."/>
            <person name="Ng W.-L."/>
            <person name="Kazmierczak K.M."/>
            <person name="Andrzejewski T.M."/>
            <person name="Davidsen T.M."/>
            <person name="Wayne K.J."/>
            <person name="Tettelin H."/>
            <person name="Glass J.I."/>
            <person name="Rusch D."/>
            <person name="Podicherti R."/>
            <person name="Tsui H.-C.T."/>
            <person name="Winkler M.E."/>
        </authorList>
    </citation>
    <scope>NUCLEOTIDE SEQUENCE</scope>
</reference>
<protein>
    <submittedName>
        <fullName evidence="2">Uncharacterized protein</fullName>
    </submittedName>
</protein>
<accession>A0A383A5E8</accession>
<organism evidence="2">
    <name type="scientific">marine metagenome</name>
    <dbReference type="NCBI Taxonomy" id="408172"/>
    <lineage>
        <taxon>unclassified sequences</taxon>
        <taxon>metagenomes</taxon>
        <taxon>ecological metagenomes</taxon>
    </lineage>
</organism>
<dbReference type="EMBL" id="UINC01188817">
    <property type="protein sequence ID" value="SVE02218.1"/>
    <property type="molecule type" value="Genomic_DNA"/>
</dbReference>
<evidence type="ECO:0000313" key="2">
    <source>
        <dbReference type="EMBL" id="SVE02218.1"/>
    </source>
</evidence>
<gene>
    <name evidence="2" type="ORF">METZ01_LOCUS455072</name>
</gene>
<sequence length="173" mass="19751">MNIKNFLFGFISYLGAFLFITVGFLILFPKGLDDESLRVRFFWTHCLVFLIWFVNIGAALIGINDNRRLFGLGGLLPGAGIVTMLYAFFSFMLMVLASLIEPTGFINKYHLLIQLTTLFGYFLIMFVFCIAYEGARSGQDWDSNQGKVSIRNIENKLQLMEQLLEKTFISDDP</sequence>
<keyword evidence="1" id="KW-0812">Transmembrane</keyword>
<feature type="transmembrane region" description="Helical" evidence="1">
    <location>
        <begin position="112"/>
        <end position="132"/>
    </location>
</feature>
<keyword evidence="1" id="KW-0472">Membrane</keyword>
<dbReference type="AlphaFoldDB" id="A0A383A5E8"/>
<feature type="transmembrane region" description="Helical" evidence="1">
    <location>
        <begin position="7"/>
        <end position="29"/>
    </location>
</feature>
<evidence type="ECO:0000256" key="1">
    <source>
        <dbReference type="SAM" id="Phobius"/>
    </source>
</evidence>
<feature type="transmembrane region" description="Helical" evidence="1">
    <location>
        <begin position="75"/>
        <end position="100"/>
    </location>
</feature>
<keyword evidence="1" id="KW-1133">Transmembrane helix</keyword>
<feature type="non-terminal residue" evidence="2">
    <location>
        <position position="173"/>
    </location>
</feature>
<feature type="transmembrane region" description="Helical" evidence="1">
    <location>
        <begin position="41"/>
        <end position="63"/>
    </location>
</feature>
<proteinExistence type="predicted"/>